<dbReference type="OrthoDB" id="6108495at2759"/>
<feature type="compositionally biased region" description="Polar residues" evidence="1">
    <location>
        <begin position="1029"/>
        <end position="1040"/>
    </location>
</feature>
<feature type="region of interest" description="Disordered" evidence="1">
    <location>
        <begin position="801"/>
        <end position="823"/>
    </location>
</feature>
<feature type="compositionally biased region" description="Basic and acidic residues" evidence="1">
    <location>
        <begin position="94"/>
        <end position="125"/>
    </location>
</feature>
<feature type="region of interest" description="Disordered" evidence="1">
    <location>
        <begin position="154"/>
        <end position="247"/>
    </location>
</feature>
<feature type="region of interest" description="Disordered" evidence="1">
    <location>
        <begin position="304"/>
        <end position="328"/>
    </location>
</feature>
<feature type="region of interest" description="Disordered" evidence="1">
    <location>
        <begin position="341"/>
        <end position="361"/>
    </location>
</feature>
<feature type="compositionally biased region" description="Basic and acidic residues" evidence="1">
    <location>
        <begin position="994"/>
        <end position="1004"/>
    </location>
</feature>
<feature type="compositionally biased region" description="Basic and acidic residues" evidence="1">
    <location>
        <begin position="1091"/>
        <end position="1102"/>
    </location>
</feature>
<evidence type="ECO:0000313" key="3">
    <source>
        <dbReference type="Proteomes" id="UP000271974"/>
    </source>
</evidence>
<evidence type="ECO:0000256" key="1">
    <source>
        <dbReference type="SAM" id="MobiDB-lite"/>
    </source>
</evidence>
<dbReference type="AlphaFoldDB" id="A0A433TR81"/>
<accession>A0A433TR81</accession>
<feature type="region of interest" description="Disordered" evidence="1">
    <location>
        <begin position="984"/>
        <end position="1102"/>
    </location>
</feature>
<feature type="region of interest" description="Disordered" evidence="1">
    <location>
        <begin position="1"/>
        <end position="66"/>
    </location>
</feature>
<feature type="compositionally biased region" description="Basic and acidic residues" evidence="1">
    <location>
        <begin position="1043"/>
        <end position="1059"/>
    </location>
</feature>
<feature type="compositionally biased region" description="Polar residues" evidence="1">
    <location>
        <begin position="801"/>
        <end position="814"/>
    </location>
</feature>
<feature type="compositionally biased region" description="Basic and acidic residues" evidence="1">
    <location>
        <begin position="57"/>
        <end position="66"/>
    </location>
</feature>
<feature type="region of interest" description="Disordered" evidence="1">
    <location>
        <begin position="715"/>
        <end position="745"/>
    </location>
</feature>
<feature type="region of interest" description="Disordered" evidence="1">
    <location>
        <begin position="887"/>
        <end position="907"/>
    </location>
</feature>
<feature type="region of interest" description="Disordered" evidence="1">
    <location>
        <begin position="837"/>
        <end position="859"/>
    </location>
</feature>
<sequence length="1102" mass="121881">MSSPSLGSLLARLLRPDRKDKPPPRTDARKRHSAPVPAHFDVTNPAHIPPAAAPKSQAKDRQRKQFIDTINEDEIYLTNTQNIKKNNKNGKQKKAAEKVTMRKSADDLHSGPADKENRKKIENTRAKKTARRHSTGLAYWFCVSGNADTLERGLKAPFPQDRKIRAENAISPDKKGKKRDQTSTSEQDKKGDNKLTPGTPKPVSLAGVIRRDGKKGKGNTKNRHSAPPDTLAVFRPKDRPTTPTQHNGRLIHQEEQPLRGRVGRIDAGPSPTRSMSPGVRYRVDGTLERPYVFPSALTFGADGRKTRLRSSSASPVPEYPRQQDSNPATSTVLVEVHNASGQTKEIETKQSEQRQVYGSNPNIADISYDDFDARKAFYLKYDGCNTQEPQSEASTRVNRHSMPVFPAAFDARSTHCTQHSGSAGSPHDHTAFGVEDIGHSEAPTSRQRYSVPPKNDEFVYMGSRENLNVWNEFLDKQDVKNCAVSEREADREPRKRYSSPVQNADYVYMGSIENIQLLNADDKRAGCLSLKRDVDAFFLTGSGAMPSHPIEGIDQALVDHDPRNPEASISGIGLQETGEAFAKQTPHQGVGAGAEEPSLFKLNERSEDHHRSLPELSLPCDKRLSRAAHSESQDPDLALSDQDGVPTQQAPQPFRRDPFARNLGRASCMPGNKRSFAPPPAIFSQSDSTVQLAGTSETFDQKTHAAERLPILPGYRKFKLPPPPNYTPPREEMEEVQAKLSECHKGSQTDLHSEAMYCVNMEDRDLSLTRDQAKTINSSISFPEPACSVVKQDSSSVQAASVCKTSQHSQQSEEPNAPVTKRQTKIQRLLKTSTSSSIGSDDVFKDTSASDSTWPADMFPPPRKGKYNLAGVKPNYISKVITDVDGSDDRKTNIEEVSNDPKQSKNKETLNNFENIDILDAAMTSTPKIVRRKKSEVEFEGVMIRAKQTNRPVPTPRKRYSTLGLVSNASSSFSSADMLTNARHSVVSVSPTPKPEKGSTEAKQVDNGSKTVPEPTRSPPVPLKRRNVSKTLTSSESCFSGSEDGRKSDTQKSHEESITKPKYINNQNKHSENGVPQTVRDDFPNTPTAHEYPKVNKTDGHR</sequence>
<protein>
    <submittedName>
        <fullName evidence="2">Uncharacterized protein</fullName>
    </submittedName>
</protein>
<proteinExistence type="predicted"/>
<feature type="compositionally biased region" description="Basic and acidic residues" evidence="1">
    <location>
        <begin position="14"/>
        <end position="27"/>
    </location>
</feature>
<feature type="region of interest" description="Disordered" evidence="1">
    <location>
        <begin position="81"/>
        <end position="132"/>
    </location>
</feature>
<dbReference type="EMBL" id="RQTK01000217">
    <property type="protein sequence ID" value="RUS84122.1"/>
    <property type="molecule type" value="Genomic_DNA"/>
</dbReference>
<feature type="compositionally biased region" description="Basic residues" evidence="1">
    <location>
        <begin position="212"/>
        <end position="224"/>
    </location>
</feature>
<dbReference type="Proteomes" id="UP000271974">
    <property type="component" value="Unassembled WGS sequence"/>
</dbReference>
<keyword evidence="3" id="KW-1185">Reference proteome</keyword>
<feature type="non-terminal residue" evidence="2">
    <location>
        <position position="1102"/>
    </location>
</feature>
<reference evidence="2 3" key="1">
    <citation type="submission" date="2019-01" db="EMBL/GenBank/DDBJ databases">
        <title>A draft genome assembly of the solar-powered sea slug Elysia chlorotica.</title>
        <authorList>
            <person name="Cai H."/>
            <person name="Li Q."/>
            <person name="Fang X."/>
            <person name="Li J."/>
            <person name="Curtis N.E."/>
            <person name="Altenburger A."/>
            <person name="Shibata T."/>
            <person name="Feng M."/>
            <person name="Maeda T."/>
            <person name="Schwartz J.A."/>
            <person name="Shigenobu S."/>
            <person name="Lundholm N."/>
            <person name="Nishiyama T."/>
            <person name="Yang H."/>
            <person name="Hasebe M."/>
            <person name="Li S."/>
            <person name="Pierce S.K."/>
            <person name="Wang J."/>
        </authorList>
    </citation>
    <scope>NUCLEOTIDE SEQUENCE [LARGE SCALE GENOMIC DNA]</scope>
    <source>
        <strain evidence="2">EC2010</strain>
        <tissue evidence="2">Whole organism of an adult</tissue>
    </source>
</reference>
<evidence type="ECO:0000313" key="2">
    <source>
        <dbReference type="EMBL" id="RUS84122.1"/>
    </source>
</evidence>
<gene>
    <name evidence="2" type="ORF">EGW08_008096</name>
</gene>
<feature type="compositionally biased region" description="Basic and acidic residues" evidence="1">
    <location>
        <begin position="154"/>
        <end position="166"/>
    </location>
</feature>
<name>A0A433TR81_ELYCH</name>
<comment type="caution">
    <text evidence="2">The sequence shown here is derived from an EMBL/GenBank/DDBJ whole genome shotgun (WGS) entry which is preliminary data.</text>
</comment>
<organism evidence="2 3">
    <name type="scientific">Elysia chlorotica</name>
    <name type="common">Eastern emerald elysia</name>
    <name type="synonym">Sea slug</name>
    <dbReference type="NCBI Taxonomy" id="188477"/>
    <lineage>
        <taxon>Eukaryota</taxon>
        <taxon>Metazoa</taxon>
        <taxon>Spiralia</taxon>
        <taxon>Lophotrochozoa</taxon>
        <taxon>Mollusca</taxon>
        <taxon>Gastropoda</taxon>
        <taxon>Heterobranchia</taxon>
        <taxon>Euthyneura</taxon>
        <taxon>Panpulmonata</taxon>
        <taxon>Sacoglossa</taxon>
        <taxon>Placobranchoidea</taxon>
        <taxon>Plakobranchidae</taxon>
        <taxon>Elysia</taxon>
    </lineage>
</organism>
<feature type="region of interest" description="Disordered" evidence="1">
    <location>
        <begin position="625"/>
        <end position="689"/>
    </location>
</feature>